<dbReference type="eggNOG" id="COG0652">
    <property type="taxonomic scope" value="Bacteria"/>
</dbReference>
<feature type="coiled-coil region" evidence="4">
    <location>
        <begin position="160"/>
        <end position="211"/>
    </location>
</feature>
<dbReference type="SUPFAM" id="SSF50891">
    <property type="entry name" value="Cyclophilin-like"/>
    <property type="match status" value="1"/>
</dbReference>
<evidence type="ECO:0000313" key="6">
    <source>
        <dbReference type="EMBL" id="EHP46768.1"/>
    </source>
</evidence>
<keyword evidence="1 3" id="KW-0697">Rotamase</keyword>
<feature type="domain" description="PPIase cyclophilin-type" evidence="5">
    <location>
        <begin position="22"/>
        <end position="263"/>
    </location>
</feature>
<dbReference type="PATRIC" id="fig|742817.3.peg.2554"/>
<evidence type="ECO:0000256" key="1">
    <source>
        <dbReference type="ARBA" id="ARBA00023110"/>
    </source>
</evidence>
<dbReference type="PRINTS" id="PR00153">
    <property type="entry name" value="CSAPPISMRASE"/>
</dbReference>
<dbReference type="Gene3D" id="2.40.100.10">
    <property type="entry name" value="Cyclophilin-like"/>
    <property type="match status" value="2"/>
</dbReference>
<evidence type="ECO:0000256" key="3">
    <source>
        <dbReference type="RuleBase" id="RU363019"/>
    </source>
</evidence>
<dbReference type="AlphaFoldDB" id="H1DJ06"/>
<evidence type="ECO:0000256" key="4">
    <source>
        <dbReference type="SAM" id="Coils"/>
    </source>
</evidence>
<evidence type="ECO:0000259" key="5">
    <source>
        <dbReference type="PROSITE" id="PS50072"/>
    </source>
</evidence>
<evidence type="ECO:0000256" key="2">
    <source>
        <dbReference type="ARBA" id="ARBA00023235"/>
    </source>
</evidence>
<dbReference type="HOGENOM" id="CLU_012062_16_0_10"/>
<name>H1DJ06_9BACT</name>
<gene>
    <name evidence="6" type="ORF">HMPREF9449_02385</name>
</gene>
<keyword evidence="2 3" id="KW-0413">Isomerase</keyword>
<dbReference type="InterPro" id="IPR044666">
    <property type="entry name" value="Cyclophilin_A-like"/>
</dbReference>
<keyword evidence="7" id="KW-1185">Reference proteome</keyword>
<dbReference type="PANTHER" id="PTHR45625">
    <property type="entry name" value="PEPTIDYL-PROLYL CIS-TRANS ISOMERASE-RELATED"/>
    <property type="match status" value="1"/>
</dbReference>
<dbReference type="InterPro" id="IPR002130">
    <property type="entry name" value="Cyclophilin-type_PPIase_dom"/>
</dbReference>
<organism evidence="6 7">
    <name type="scientific">Odoribacter laneus YIT 12061</name>
    <dbReference type="NCBI Taxonomy" id="742817"/>
    <lineage>
        <taxon>Bacteria</taxon>
        <taxon>Pseudomonadati</taxon>
        <taxon>Bacteroidota</taxon>
        <taxon>Bacteroidia</taxon>
        <taxon>Bacteroidales</taxon>
        <taxon>Odoribacteraceae</taxon>
        <taxon>Odoribacter</taxon>
    </lineage>
</organism>
<dbReference type="Pfam" id="PF00160">
    <property type="entry name" value="Pro_isomerase"/>
    <property type="match status" value="2"/>
</dbReference>
<proteinExistence type="inferred from homology"/>
<evidence type="ECO:0000313" key="7">
    <source>
        <dbReference type="Proteomes" id="UP000004892"/>
    </source>
</evidence>
<accession>H1DJ06</accession>
<comment type="caution">
    <text evidence="6">The sequence shown here is derived from an EMBL/GenBank/DDBJ whole genome shotgun (WGS) entry which is preliminary data.</text>
</comment>
<dbReference type="PANTHER" id="PTHR45625:SF4">
    <property type="entry name" value="PEPTIDYLPROLYL ISOMERASE DOMAIN AND WD REPEAT-CONTAINING PROTEIN 1"/>
    <property type="match status" value="1"/>
</dbReference>
<keyword evidence="4" id="KW-0175">Coiled coil</keyword>
<comment type="catalytic activity">
    <reaction evidence="3">
        <text>[protein]-peptidylproline (omega=180) = [protein]-peptidylproline (omega=0)</text>
        <dbReference type="Rhea" id="RHEA:16237"/>
        <dbReference type="Rhea" id="RHEA-COMP:10747"/>
        <dbReference type="Rhea" id="RHEA-COMP:10748"/>
        <dbReference type="ChEBI" id="CHEBI:83833"/>
        <dbReference type="ChEBI" id="CHEBI:83834"/>
        <dbReference type="EC" id="5.2.1.8"/>
    </reaction>
</comment>
<sequence>MKCVLLSFFVLLFWSCEKKDPNVVIIQTNFGDIKVRLYEQTPGHRDNFLKLTKEGYYEGILFHRVIPHFMIQAGDPDSKHAQAGEVLGGNSINYMIDAEIRPEFFHKKGALAAAREGDEVNPLKKSSGSHFYIVQGKVFRPSELDSLVVKINDRRRQTILNRLKKEKEVELRAYELMKDQENLNLIEQEINDQLKQLFEKGKLTLTEAQKEAYTTVGGVPHLDGDYTVFGEVIEGQDIVDRIAALKRDERDRPLKDVVILKMK</sequence>
<dbReference type="CDD" id="cd00317">
    <property type="entry name" value="cyclophilin"/>
    <property type="match status" value="1"/>
</dbReference>
<dbReference type="RefSeq" id="WP_009137531.1">
    <property type="nucleotide sequence ID" value="NZ_JH594596.1"/>
</dbReference>
<dbReference type="GO" id="GO:0003755">
    <property type="term" value="F:peptidyl-prolyl cis-trans isomerase activity"/>
    <property type="evidence" value="ECO:0007669"/>
    <property type="project" value="UniProtKB-UniRule"/>
</dbReference>
<reference evidence="6 7" key="1">
    <citation type="submission" date="2012-01" db="EMBL/GenBank/DDBJ databases">
        <title>The Genome Sequence of Odoribacter laneus YIT 12061.</title>
        <authorList>
            <consortium name="The Broad Institute Genome Sequencing Platform"/>
            <person name="Earl A."/>
            <person name="Ward D."/>
            <person name="Feldgarden M."/>
            <person name="Gevers D."/>
            <person name="Morotomi M."/>
            <person name="Young S.K."/>
            <person name="Zeng Q."/>
            <person name="Gargeya S."/>
            <person name="Fitzgerald M."/>
            <person name="Haas B."/>
            <person name="Abouelleil A."/>
            <person name="Alvarado L."/>
            <person name="Arachchi H.M."/>
            <person name="Berlin A."/>
            <person name="Chapman S.B."/>
            <person name="Gearin G."/>
            <person name="Goldberg J."/>
            <person name="Griggs A."/>
            <person name="Gujja S."/>
            <person name="Hansen M."/>
            <person name="Heiman D."/>
            <person name="Howarth C."/>
            <person name="Larimer J."/>
            <person name="Lui A."/>
            <person name="MacDonald P.J.P."/>
            <person name="McCowen C."/>
            <person name="Montmayeur A."/>
            <person name="Murphy C."/>
            <person name="Neiman D."/>
            <person name="Pearson M."/>
            <person name="Priest M."/>
            <person name="Roberts A."/>
            <person name="Saif S."/>
            <person name="Shea T."/>
            <person name="Sisk P."/>
            <person name="Stolte C."/>
            <person name="Sykes S."/>
            <person name="Wortman J."/>
            <person name="Nusbaum C."/>
            <person name="Birren B."/>
        </authorList>
    </citation>
    <scope>NUCLEOTIDE SEQUENCE [LARGE SCALE GENOMIC DNA]</scope>
    <source>
        <strain evidence="6 7">YIT 12061</strain>
    </source>
</reference>
<dbReference type="EC" id="5.2.1.8" evidence="3"/>
<dbReference type="InterPro" id="IPR029000">
    <property type="entry name" value="Cyclophilin-like_dom_sf"/>
</dbReference>
<dbReference type="STRING" id="742817.HMPREF9449_02385"/>
<comment type="similarity">
    <text evidence="3">Belongs to the cyclophilin-type PPIase family.</text>
</comment>
<dbReference type="Proteomes" id="UP000004892">
    <property type="component" value="Unassembled WGS sequence"/>
</dbReference>
<dbReference type="PROSITE" id="PS50072">
    <property type="entry name" value="CSA_PPIASE_2"/>
    <property type="match status" value="1"/>
</dbReference>
<comment type="function">
    <text evidence="3">PPIases accelerate the folding of proteins. It catalyzes the cis-trans isomerization of proline imidic peptide bonds in oligopeptides.</text>
</comment>
<dbReference type="EMBL" id="ADMC01000025">
    <property type="protein sequence ID" value="EHP46768.1"/>
    <property type="molecule type" value="Genomic_DNA"/>
</dbReference>
<protein>
    <recommendedName>
        <fullName evidence="3">Peptidyl-prolyl cis-trans isomerase</fullName>
        <shortName evidence="3">PPIase</shortName>
        <ecNumber evidence="3">5.2.1.8</ecNumber>
    </recommendedName>
</protein>
<dbReference type="GeneID" id="98069926"/>